<accession>A0A212D181</accession>
<keyword evidence="9" id="KW-0539">Nucleus</keyword>
<evidence type="ECO:0000256" key="2">
    <source>
        <dbReference type="ARBA" id="ARBA00004496"/>
    </source>
</evidence>
<keyword evidence="8" id="KW-0804">Transcription</keyword>
<organism evidence="12 13">
    <name type="scientific">Cervus elaphus hippelaphus</name>
    <name type="common">European red deer</name>
    <dbReference type="NCBI Taxonomy" id="46360"/>
    <lineage>
        <taxon>Eukaryota</taxon>
        <taxon>Metazoa</taxon>
        <taxon>Chordata</taxon>
        <taxon>Craniata</taxon>
        <taxon>Vertebrata</taxon>
        <taxon>Euteleostomi</taxon>
        <taxon>Mammalia</taxon>
        <taxon>Eutheria</taxon>
        <taxon>Laurasiatheria</taxon>
        <taxon>Artiodactyla</taxon>
        <taxon>Ruminantia</taxon>
        <taxon>Pecora</taxon>
        <taxon>Cervidae</taxon>
        <taxon>Cervinae</taxon>
        <taxon>Cervus</taxon>
    </lineage>
</organism>
<keyword evidence="6" id="KW-0805">Transcription regulation</keyword>
<evidence type="ECO:0000256" key="5">
    <source>
        <dbReference type="ARBA" id="ARBA00022553"/>
    </source>
</evidence>
<sequence>MGEKVDVWSEWASSTMASPSNPLKFSEKITLQKQCEAEETAAFEEVIMNIGFTQLQAQKLRLAYTRSSHYDWPWPGRAIEFLHSPLDSSQSTGNHGLVEQVQRDPRRMVSPLHRYLRHIGSSPCGPAFLSPHPESS</sequence>
<dbReference type="GO" id="GO:0008140">
    <property type="term" value="F:cAMP response element binding protein binding"/>
    <property type="evidence" value="ECO:0007669"/>
    <property type="project" value="InterPro"/>
</dbReference>
<keyword evidence="4" id="KW-0963">Cytoplasm</keyword>
<dbReference type="EMBL" id="MKHE01000009">
    <property type="protein sequence ID" value="OWK11844.1"/>
    <property type="molecule type" value="Genomic_DNA"/>
</dbReference>
<dbReference type="Proteomes" id="UP000242450">
    <property type="component" value="Chromosome 9"/>
</dbReference>
<keyword evidence="7" id="KW-0010">Activator</keyword>
<evidence type="ECO:0000256" key="8">
    <source>
        <dbReference type="ARBA" id="ARBA00023163"/>
    </source>
</evidence>
<evidence type="ECO:0000256" key="7">
    <source>
        <dbReference type="ARBA" id="ARBA00023159"/>
    </source>
</evidence>
<evidence type="ECO:0000256" key="9">
    <source>
        <dbReference type="ARBA" id="ARBA00023242"/>
    </source>
</evidence>
<evidence type="ECO:0000313" key="12">
    <source>
        <dbReference type="EMBL" id="OWK11844.1"/>
    </source>
</evidence>
<evidence type="ECO:0000256" key="6">
    <source>
        <dbReference type="ARBA" id="ARBA00023015"/>
    </source>
</evidence>
<comment type="similarity">
    <text evidence="3">Belongs to the TORC family.</text>
</comment>
<name>A0A212D181_CEREH</name>
<reference evidence="12 13" key="1">
    <citation type="journal article" date="2018" name="Mol. Genet. Genomics">
        <title>The red deer Cervus elaphus genome CerEla1.0: sequencing, annotating, genes, and chromosomes.</title>
        <authorList>
            <person name="Bana N.A."/>
            <person name="Nyiri A."/>
            <person name="Nagy J."/>
            <person name="Frank K."/>
            <person name="Nagy T."/>
            <person name="Steger V."/>
            <person name="Schiller M."/>
            <person name="Lakatos P."/>
            <person name="Sugar L."/>
            <person name="Horn P."/>
            <person name="Barta E."/>
            <person name="Orosz L."/>
        </authorList>
    </citation>
    <scope>NUCLEOTIDE SEQUENCE [LARGE SCALE GENOMIC DNA]</scope>
    <source>
        <strain evidence="12">Hungarian</strain>
    </source>
</reference>
<evidence type="ECO:0000259" key="11">
    <source>
        <dbReference type="Pfam" id="PF12884"/>
    </source>
</evidence>
<dbReference type="PANTHER" id="PTHR13589">
    <property type="entry name" value="CREB-REGULATED TRANSCRIPTION COACTIVATOR"/>
    <property type="match status" value="1"/>
</dbReference>
<feature type="region of interest" description="Disordered" evidence="10">
    <location>
        <begin position="85"/>
        <end position="104"/>
    </location>
</feature>
<gene>
    <name evidence="12" type="ORF">Celaphus_00003448</name>
</gene>
<dbReference type="GO" id="GO:0051289">
    <property type="term" value="P:protein homotetramerization"/>
    <property type="evidence" value="ECO:0007669"/>
    <property type="project" value="InterPro"/>
</dbReference>
<proteinExistence type="inferred from homology"/>
<dbReference type="AlphaFoldDB" id="A0A212D181"/>
<dbReference type="GO" id="GO:0005634">
    <property type="term" value="C:nucleus"/>
    <property type="evidence" value="ECO:0007669"/>
    <property type="project" value="UniProtKB-SubCell"/>
</dbReference>
<dbReference type="InterPro" id="IPR024786">
    <property type="entry name" value="TORC"/>
</dbReference>
<comment type="subcellular location">
    <subcellularLocation>
        <location evidence="2">Cytoplasm</location>
    </subcellularLocation>
    <subcellularLocation>
        <location evidence="1">Nucleus</location>
    </subcellularLocation>
</comment>
<comment type="caution">
    <text evidence="12">The sequence shown here is derived from an EMBL/GenBank/DDBJ whole genome shotgun (WGS) entry which is preliminary data.</text>
</comment>
<feature type="domain" description="Transducer of regulated CREB activity N-terminal" evidence="11">
    <location>
        <begin position="21"/>
        <end position="59"/>
    </location>
</feature>
<evidence type="ECO:0000313" key="13">
    <source>
        <dbReference type="Proteomes" id="UP000242450"/>
    </source>
</evidence>
<keyword evidence="5" id="KW-0597">Phosphoprotein</keyword>
<evidence type="ECO:0000256" key="4">
    <source>
        <dbReference type="ARBA" id="ARBA00022490"/>
    </source>
</evidence>
<dbReference type="GO" id="GO:0005737">
    <property type="term" value="C:cytoplasm"/>
    <property type="evidence" value="ECO:0007669"/>
    <property type="project" value="UniProtKB-SubCell"/>
</dbReference>
<protein>
    <recommendedName>
        <fullName evidence="11">Transducer of regulated CREB activity N-terminal domain-containing protein</fullName>
    </recommendedName>
</protein>
<dbReference type="OrthoDB" id="8947034at2759"/>
<evidence type="ECO:0000256" key="10">
    <source>
        <dbReference type="SAM" id="MobiDB-lite"/>
    </source>
</evidence>
<keyword evidence="13" id="KW-1185">Reference proteome</keyword>
<dbReference type="GO" id="GO:0045944">
    <property type="term" value="P:positive regulation of transcription by RNA polymerase II"/>
    <property type="evidence" value="ECO:0007669"/>
    <property type="project" value="TreeGrafter"/>
</dbReference>
<dbReference type="PANTHER" id="PTHR13589:SF6">
    <property type="entry name" value="CREB-REGULATED TRANSCRIPTION COACTIVATOR 2"/>
    <property type="match status" value="1"/>
</dbReference>
<evidence type="ECO:0000256" key="3">
    <source>
        <dbReference type="ARBA" id="ARBA00007167"/>
    </source>
</evidence>
<evidence type="ECO:0000256" key="1">
    <source>
        <dbReference type="ARBA" id="ARBA00004123"/>
    </source>
</evidence>
<dbReference type="InterPro" id="IPR024783">
    <property type="entry name" value="TORC_N"/>
</dbReference>
<dbReference type="Pfam" id="PF12884">
    <property type="entry name" value="TORC_N"/>
    <property type="match status" value="1"/>
</dbReference>